<evidence type="ECO:0000313" key="2">
    <source>
        <dbReference type="EMBL" id="WNB17009.1"/>
    </source>
</evidence>
<proteinExistence type="predicted"/>
<dbReference type="PANTHER" id="PTHR32305:SF15">
    <property type="entry name" value="PROTEIN RHSA-RELATED"/>
    <property type="match status" value="1"/>
</dbReference>
<dbReference type="AlphaFoldDB" id="A0AA51ZUT4"/>
<reference evidence="2" key="1">
    <citation type="submission" date="2023-08" db="EMBL/GenBank/DDBJ databases">
        <title>Comparative genomics and taxonomic characterization of three novel marine species of genus Marivirga.</title>
        <authorList>
            <person name="Muhammad N."/>
            <person name="Kim S.-G."/>
        </authorList>
    </citation>
    <scope>NUCLEOTIDE SEQUENCE</scope>
    <source>
        <strain evidence="2">BKB1-2</strain>
    </source>
</reference>
<gene>
    <name evidence="2" type="ORF">QYS47_32575</name>
</gene>
<feature type="region of interest" description="Disordered" evidence="1">
    <location>
        <begin position="145"/>
        <end position="185"/>
    </location>
</feature>
<protein>
    <submittedName>
        <fullName evidence="2">RHS repeat-associated core domain-containing protein</fullName>
    </submittedName>
</protein>
<accession>A0AA51ZUT4</accession>
<dbReference type="PANTHER" id="PTHR32305">
    <property type="match status" value="1"/>
</dbReference>
<dbReference type="InterPro" id="IPR050708">
    <property type="entry name" value="T6SS_VgrG/RHS"/>
</dbReference>
<dbReference type="Gene3D" id="2.180.10.10">
    <property type="entry name" value="RHS repeat-associated core"/>
    <property type="match status" value="1"/>
</dbReference>
<dbReference type="KEGG" id="marp:QYS47_32575"/>
<evidence type="ECO:0000256" key="1">
    <source>
        <dbReference type="SAM" id="MobiDB-lite"/>
    </source>
</evidence>
<dbReference type="EMBL" id="CP129968">
    <property type="protein sequence ID" value="WNB17009.1"/>
    <property type="molecule type" value="Genomic_DNA"/>
</dbReference>
<sequence>MGCLKLSYRQAGESMGKTAVFLGESLKKKECALKNRYNYYPFGLPFNSYQRSYSKANNYKYNSKEEQEETGWLDYGARMYDPSLGRWHVIDPMADLSPELTPFRYGFNNPISYIDPNGLYEGEAGKWNSGDEGFEDVLSYYGIGSNSDSDDSEEGGCDDPPCKEGVADNGLKQVNTPGTGIRKNGNNLEAFDTPANHKCDANCTAEHFTDGDMLRANAELLSFFVGGTVVKAIFRGGKWVILGTRTSQFGKFAFANQYGIKSYGALKALTAGKGLQVHHLIEKRFASIMGEKATQMLSIALTKTEHQAFTNAWRKAIPYGNGTINATREQVINTARQIYKDYPEILNALKLK</sequence>
<dbReference type="NCBIfam" id="TIGR03696">
    <property type="entry name" value="Rhs_assc_core"/>
    <property type="match status" value="1"/>
</dbReference>
<organism evidence="2">
    <name type="scientific">Marivirga arenosa</name>
    <dbReference type="NCBI Taxonomy" id="3059076"/>
    <lineage>
        <taxon>Bacteria</taxon>
        <taxon>Pseudomonadati</taxon>
        <taxon>Bacteroidota</taxon>
        <taxon>Cytophagia</taxon>
        <taxon>Cytophagales</taxon>
        <taxon>Marivirgaceae</taxon>
        <taxon>Marivirga</taxon>
    </lineage>
</organism>
<name>A0AA51ZUT4_9BACT</name>
<dbReference type="RefSeq" id="WP_322346142.1">
    <property type="nucleotide sequence ID" value="NZ_CP129968.2"/>
</dbReference>
<feature type="compositionally biased region" description="Acidic residues" evidence="1">
    <location>
        <begin position="148"/>
        <end position="157"/>
    </location>
</feature>
<dbReference type="InterPro" id="IPR022385">
    <property type="entry name" value="Rhs_assc_core"/>
</dbReference>
<dbReference type="Proteomes" id="UP001232019">
    <property type="component" value="Chromosome"/>
</dbReference>